<reference evidence="3" key="1">
    <citation type="journal article" date="2015" name="Genome Announc.">
        <title>Draft whole-genome sequence of the biocontrol agent Trichoderma harzianum T6776.</title>
        <authorList>
            <person name="Baroncelli R."/>
            <person name="Piaggeschi G."/>
            <person name="Fiorini L."/>
            <person name="Bertolini E."/>
            <person name="Zapparata A."/>
            <person name="Pe M.E."/>
            <person name="Sarrocco S."/>
            <person name="Vannacci G."/>
        </authorList>
    </citation>
    <scope>NUCLEOTIDE SEQUENCE [LARGE SCALE GENOMIC DNA]</scope>
    <source>
        <strain evidence="3">T6776</strain>
    </source>
</reference>
<protein>
    <submittedName>
        <fullName evidence="2">Uncharacterized protein</fullName>
    </submittedName>
</protein>
<proteinExistence type="predicted"/>
<keyword evidence="1" id="KW-1133">Transmembrane helix</keyword>
<keyword evidence="1" id="KW-0812">Transmembrane</keyword>
<feature type="transmembrane region" description="Helical" evidence="1">
    <location>
        <begin position="57"/>
        <end position="80"/>
    </location>
</feature>
<sequence length="118" mass="13245">MDKLKPKLYHSPLQLQPLNLSALGYWKVLLRLSLNLSMAPAALYLKPIRSMGFSTEVKVGLGVGITAILVAILAAFLQLLSWRYPVWMDMSPSNHEQESFVLVCDEDAEHYCTATDHI</sequence>
<evidence type="ECO:0000313" key="3">
    <source>
        <dbReference type="Proteomes" id="UP000034112"/>
    </source>
</evidence>
<dbReference type="EMBL" id="JOKZ01000124">
    <property type="protein sequence ID" value="KKP03078.1"/>
    <property type="molecule type" value="Genomic_DNA"/>
</dbReference>
<gene>
    <name evidence="2" type="ORF">THAR02_04794</name>
</gene>
<keyword evidence="1" id="KW-0472">Membrane</keyword>
<dbReference type="Proteomes" id="UP000034112">
    <property type="component" value="Unassembled WGS sequence"/>
</dbReference>
<accession>A0A0F9XSE2</accession>
<evidence type="ECO:0000256" key="1">
    <source>
        <dbReference type="SAM" id="Phobius"/>
    </source>
</evidence>
<organism evidence="2 3">
    <name type="scientific">Trichoderma harzianum</name>
    <name type="common">Hypocrea lixii</name>
    <dbReference type="NCBI Taxonomy" id="5544"/>
    <lineage>
        <taxon>Eukaryota</taxon>
        <taxon>Fungi</taxon>
        <taxon>Dikarya</taxon>
        <taxon>Ascomycota</taxon>
        <taxon>Pezizomycotina</taxon>
        <taxon>Sordariomycetes</taxon>
        <taxon>Hypocreomycetidae</taxon>
        <taxon>Hypocreales</taxon>
        <taxon>Hypocreaceae</taxon>
        <taxon>Trichoderma</taxon>
    </lineage>
</organism>
<comment type="caution">
    <text evidence="2">The sequence shown here is derived from an EMBL/GenBank/DDBJ whole genome shotgun (WGS) entry which is preliminary data.</text>
</comment>
<dbReference type="AlphaFoldDB" id="A0A0F9XSE2"/>
<name>A0A0F9XSE2_TRIHA</name>
<evidence type="ECO:0000313" key="2">
    <source>
        <dbReference type="EMBL" id="KKP03078.1"/>
    </source>
</evidence>